<organism evidence="3 4">
    <name type="scientific">Saliniradius amylolyticus</name>
    <dbReference type="NCBI Taxonomy" id="2183582"/>
    <lineage>
        <taxon>Bacteria</taxon>
        <taxon>Pseudomonadati</taxon>
        <taxon>Pseudomonadota</taxon>
        <taxon>Gammaproteobacteria</taxon>
        <taxon>Alteromonadales</taxon>
        <taxon>Alteromonadaceae</taxon>
        <taxon>Saliniradius</taxon>
    </lineage>
</organism>
<dbReference type="InterPro" id="IPR018640">
    <property type="entry name" value="DUF2063"/>
</dbReference>
<evidence type="ECO:0000259" key="1">
    <source>
        <dbReference type="Pfam" id="PF09836"/>
    </source>
</evidence>
<name>A0A2S2E1G2_9ALTE</name>
<keyword evidence="4" id="KW-1185">Reference proteome</keyword>
<sequence length="249" mass="29077">MSFKQVQREFYQHIRDPEHSPRPEELEDRRMRIYRELFFNNVKGFLDTGFPVLKSLYSELNWQKLCRQFFVEHRCRSPYFVDISKEFVEYLDREYQPRPDDYPFLAELAHYEWVELALDSSTQTIAPEQLVTQLVPSSALSISPLAWLLSYDYPVHQVAPKYCPDSSDGPYYFVVHRDIEHCVHFTQLNPMNAVMLDFIDNHPGVSTEMVITQMTSHLPQLAPQQVYQGAMAALQELAHKQVLIGGESG</sequence>
<feature type="domain" description="Putative DNA-binding" evidence="1">
    <location>
        <begin position="5"/>
        <end position="91"/>
    </location>
</feature>
<dbReference type="InterPro" id="IPR044922">
    <property type="entry name" value="DUF2063_N_sf"/>
</dbReference>
<proteinExistence type="predicted"/>
<gene>
    <name evidence="3" type="ORF">HMF8227_00867</name>
</gene>
<evidence type="ECO:0000259" key="2">
    <source>
        <dbReference type="Pfam" id="PF22106"/>
    </source>
</evidence>
<accession>A0A2S2E1G2</accession>
<dbReference type="Pfam" id="PF09836">
    <property type="entry name" value="DUF2063"/>
    <property type="match status" value="1"/>
</dbReference>
<dbReference type="AlphaFoldDB" id="A0A2S2E1G2"/>
<dbReference type="KEGG" id="salh:HMF8227_00867"/>
<dbReference type="Pfam" id="PF22106">
    <property type="entry name" value="NGO1945_C"/>
    <property type="match status" value="1"/>
</dbReference>
<reference evidence="3 4" key="1">
    <citation type="submission" date="2018-05" db="EMBL/GenBank/DDBJ databases">
        <title>Salinimonas sp. HMF8227 Genome sequencing and assembly.</title>
        <authorList>
            <person name="Kang H."/>
            <person name="Kang J."/>
            <person name="Cha I."/>
            <person name="Kim H."/>
            <person name="Joh K."/>
        </authorList>
    </citation>
    <scope>NUCLEOTIDE SEQUENCE [LARGE SCALE GENOMIC DNA]</scope>
    <source>
        <strain evidence="3 4">HMF8227</strain>
    </source>
</reference>
<protein>
    <submittedName>
        <fullName evidence="3">Uncharacterized protein</fullName>
    </submittedName>
</protein>
<dbReference type="EMBL" id="CP029347">
    <property type="protein sequence ID" value="AWL11362.1"/>
    <property type="molecule type" value="Genomic_DNA"/>
</dbReference>
<evidence type="ECO:0000313" key="4">
    <source>
        <dbReference type="Proteomes" id="UP000245728"/>
    </source>
</evidence>
<dbReference type="InterPro" id="IPR054098">
    <property type="entry name" value="NGO1945-like_C"/>
</dbReference>
<evidence type="ECO:0000313" key="3">
    <source>
        <dbReference type="EMBL" id="AWL11362.1"/>
    </source>
</evidence>
<feature type="domain" description="NGO1945-like C-terminal" evidence="2">
    <location>
        <begin position="143"/>
        <end position="238"/>
    </location>
</feature>
<dbReference type="Gene3D" id="1.10.150.690">
    <property type="entry name" value="DUF2063"/>
    <property type="match status" value="1"/>
</dbReference>
<dbReference type="Gene3D" id="3.90.930.50">
    <property type="match status" value="1"/>
</dbReference>
<dbReference type="Proteomes" id="UP000245728">
    <property type="component" value="Chromosome"/>
</dbReference>